<dbReference type="Proteomes" id="UP000275530">
    <property type="component" value="Unassembled WGS sequence"/>
</dbReference>
<name>A0A6M7TG94_9HYPH</name>
<evidence type="ECO:0000313" key="1">
    <source>
        <dbReference type="EMBL" id="RJT29118.1"/>
    </source>
</evidence>
<proteinExistence type="predicted"/>
<protein>
    <submittedName>
        <fullName evidence="1">Uncharacterized protein</fullName>
    </submittedName>
</protein>
<keyword evidence="2" id="KW-1185">Reference proteome</keyword>
<sequence length="167" mass="19126">MHQDKGQAFRDRDDLAYKAQDRKRNRRFSLGLHKHDRVTLLPRRADQCAQCTDKSPEVFVGTDFKEIQFLLDLAESRFLNYVSGMAARVENKPLKRRCLAEMSSNPAPKDADMRDVAEESLTRFGGIPGDARAIWINDLAFSRDRLTLKAISGKLLFQGQHSFVNDR</sequence>
<reference evidence="1 2" key="1">
    <citation type="submission" date="2018-09" db="EMBL/GenBank/DDBJ databases">
        <title>Mesorhizobium carmichaelinearum sp. nov. isolated from Carmichaelinea spp. root nodules in New Zealand.</title>
        <authorList>
            <person name="De Meyer S.E."/>
        </authorList>
    </citation>
    <scope>NUCLEOTIDE SEQUENCE [LARGE SCALE GENOMIC DNA]</scope>
    <source>
        <strain evidence="1 2">LMG 28313</strain>
    </source>
</reference>
<organism evidence="1 2">
    <name type="scientific">Mesorhizobium jarvisii</name>
    <dbReference type="NCBI Taxonomy" id="1777867"/>
    <lineage>
        <taxon>Bacteria</taxon>
        <taxon>Pseudomonadati</taxon>
        <taxon>Pseudomonadota</taxon>
        <taxon>Alphaproteobacteria</taxon>
        <taxon>Hyphomicrobiales</taxon>
        <taxon>Phyllobacteriaceae</taxon>
        <taxon>Mesorhizobium</taxon>
    </lineage>
</organism>
<dbReference type="EMBL" id="QZXA01000016">
    <property type="protein sequence ID" value="RJT29118.1"/>
    <property type="molecule type" value="Genomic_DNA"/>
</dbReference>
<evidence type="ECO:0000313" key="2">
    <source>
        <dbReference type="Proteomes" id="UP000275530"/>
    </source>
</evidence>
<comment type="caution">
    <text evidence="1">The sequence shown here is derived from an EMBL/GenBank/DDBJ whole genome shotgun (WGS) entry which is preliminary data.</text>
</comment>
<gene>
    <name evidence="1" type="ORF">D3242_29650</name>
</gene>
<dbReference type="AlphaFoldDB" id="A0A6M7TG94"/>
<accession>A0A6M7TG94</accession>